<feature type="region of interest" description="Disordered" evidence="1">
    <location>
        <begin position="498"/>
        <end position="533"/>
    </location>
</feature>
<dbReference type="Pfam" id="PF05795">
    <property type="entry name" value="Plasmodium_Vir"/>
    <property type="match status" value="1"/>
</dbReference>
<dbReference type="AlphaFoldDB" id="A0A1Y1JT85"/>
<sequence length="533" mass="64357">MTAQDVDTVINSLKESVNIHFFSKTCTYVIFYSYPLHLSRFDLNLYKFYNKNIEDIISKLNYHEKCSNCFMEDPTVLKICCNVKEICQKWNALCNNFGLSTRNCNDFFFKWLYGIIKKSNCSAREIIYFYSNIREHWKCRKTGNESVEKYLQIINNNTISYKKDFYDFLKYYSTINDLLSKKVILDKTPYCKYLDYIFRIYKKIHEDHNAFYSGIYDEDIKHFKKMLKHDNIFKYFKESCPNVKLELILEEDNIKIQDNISADITEKTLKYFKTTEIENLWKTSQLYNIYLELNVTCDSNQLTLENFDTLNHKDIKDNYFSNTFWKNLEGILDKWYNILKKYKYLSSNKICDYFNYWLYDKLKDTPNPRNLIPFLYKLRELFIINGHCNSKIYDFRIDQIKKKKALYEFLELYEILKVRLYKIGNEGTTKYCDYIEEMFDLYKDMERDRINLRGYSEEIKYFQEKFLQNSRELTFLSIKCPGRCLKYIFSDKYKKNCNSTGPASSDQKGAEEQCSEHRKFDVSKSEDENVNLF</sequence>
<gene>
    <name evidence="2" type="ORF">PGO_004280</name>
</gene>
<comment type="caution">
    <text evidence="2">The sequence shown here is derived from an EMBL/GenBank/DDBJ whole genome shotgun (WGS) entry which is preliminary data.</text>
</comment>
<dbReference type="OMA" id="NIREHWK"/>
<accession>A0A1Y1JT85</accession>
<dbReference type="GeneID" id="39745473"/>
<dbReference type="InterPro" id="IPR008780">
    <property type="entry name" value="Plasmodium_Vir"/>
</dbReference>
<evidence type="ECO:0000256" key="1">
    <source>
        <dbReference type="SAM" id="MobiDB-lite"/>
    </source>
</evidence>
<name>A0A1Y1JT85_PLAGO</name>
<reference evidence="3" key="1">
    <citation type="submission" date="2017-04" db="EMBL/GenBank/DDBJ databases">
        <title>Plasmodium gonderi genome.</title>
        <authorList>
            <person name="Arisue N."/>
            <person name="Honma H."/>
            <person name="Kawai S."/>
            <person name="Tougan T."/>
            <person name="Tanabe K."/>
            <person name="Horii T."/>
        </authorList>
    </citation>
    <scope>NUCLEOTIDE SEQUENCE [LARGE SCALE GENOMIC DNA]</scope>
    <source>
        <strain evidence="3">ATCC 30045</strain>
    </source>
</reference>
<dbReference type="Proteomes" id="UP000195521">
    <property type="component" value="Unassembled WGS sequence"/>
</dbReference>
<keyword evidence="3" id="KW-1185">Reference proteome</keyword>
<dbReference type="RefSeq" id="XP_028547254.1">
    <property type="nucleotide sequence ID" value="XM_028691453.1"/>
</dbReference>
<dbReference type="EMBL" id="BDQF01000577">
    <property type="protein sequence ID" value="GAW84665.1"/>
    <property type="molecule type" value="Genomic_DNA"/>
</dbReference>
<organism evidence="2 3">
    <name type="scientific">Plasmodium gonderi</name>
    <dbReference type="NCBI Taxonomy" id="77519"/>
    <lineage>
        <taxon>Eukaryota</taxon>
        <taxon>Sar</taxon>
        <taxon>Alveolata</taxon>
        <taxon>Apicomplexa</taxon>
        <taxon>Aconoidasida</taxon>
        <taxon>Haemosporida</taxon>
        <taxon>Plasmodiidae</taxon>
        <taxon>Plasmodium</taxon>
        <taxon>Plasmodium (Plasmodium)</taxon>
    </lineage>
</organism>
<evidence type="ECO:0000313" key="2">
    <source>
        <dbReference type="EMBL" id="GAW84665.1"/>
    </source>
</evidence>
<proteinExistence type="predicted"/>
<feature type="compositionally biased region" description="Basic and acidic residues" evidence="1">
    <location>
        <begin position="508"/>
        <end position="527"/>
    </location>
</feature>
<feature type="compositionally biased region" description="Polar residues" evidence="1">
    <location>
        <begin position="498"/>
        <end position="507"/>
    </location>
</feature>
<evidence type="ECO:0000313" key="3">
    <source>
        <dbReference type="Proteomes" id="UP000195521"/>
    </source>
</evidence>
<protein>
    <submittedName>
        <fullName evidence="2">Variable surface protein</fullName>
    </submittedName>
</protein>